<dbReference type="HOGENOM" id="CLU_019796_1_2_1"/>
<keyword evidence="6" id="KW-0670">Pyruvate</keyword>
<dbReference type="InterPro" id="IPR006139">
    <property type="entry name" value="D-isomer_2_OHA_DH_cat_dom"/>
</dbReference>
<proteinExistence type="inferred from homology"/>
<dbReference type="Proteomes" id="UP000001555">
    <property type="component" value="Unassembled WGS sequence"/>
</dbReference>
<evidence type="ECO:0000256" key="2">
    <source>
        <dbReference type="ARBA" id="ARBA00073306"/>
    </source>
</evidence>
<evidence type="ECO:0000256" key="1">
    <source>
        <dbReference type="ARBA" id="ARBA00023002"/>
    </source>
</evidence>
<dbReference type="PROSITE" id="PS00065">
    <property type="entry name" value="D_2_HYDROXYACID_DH_1"/>
    <property type="match status" value="1"/>
</dbReference>
<comment type="similarity">
    <text evidence="3">Belongs to the D-isomer specific 2-hydroxyacid dehydrogenase family.</text>
</comment>
<feature type="domain" description="D-isomer specific 2-hydroxyacid dehydrogenase catalytic" evidence="4">
    <location>
        <begin position="9"/>
        <end position="257"/>
    </location>
</feature>
<dbReference type="Gene3D" id="3.40.50.720">
    <property type="entry name" value="NAD(P)-binding Rossmann-like Domain"/>
    <property type="match status" value="2"/>
</dbReference>
<dbReference type="FunFam" id="3.40.50.720:FF:000026">
    <property type="entry name" value="Glyoxylate/hydroxypyruvate reductase B"/>
    <property type="match status" value="1"/>
</dbReference>
<accession>B7QFP3</accession>
<dbReference type="Pfam" id="PF02826">
    <property type="entry name" value="2-Hacid_dh_C"/>
    <property type="match status" value="1"/>
</dbReference>
<dbReference type="VEuPathDB" id="VectorBase:ISCP_036805"/>
<dbReference type="AlphaFoldDB" id="B7QFP3"/>
<organism>
    <name type="scientific">Ixodes scapularis</name>
    <name type="common">Black-legged tick</name>
    <name type="synonym">Deer tick</name>
    <dbReference type="NCBI Taxonomy" id="6945"/>
    <lineage>
        <taxon>Eukaryota</taxon>
        <taxon>Metazoa</taxon>
        <taxon>Ecdysozoa</taxon>
        <taxon>Arthropoda</taxon>
        <taxon>Chelicerata</taxon>
        <taxon>Arachnida</taxon>
        <taxon>Acari</taxon>
        <taxon>Parasitiformes</taxon>
        <taxon>Ixodida</taxon>
        <taxon>Ixodoidea</taxon>
        <taxon>Ixodidae</taxon>
        <taxon>Ixodinae</taxon>
        <taxon>Ixodes</taxon>
    </lineage>
</organism>
<keyword evidence="8" id="KW-1185">Reference proteome</keyword>
<dbReference type="GO" id="GO:0030267">
    <property type="term" value="F:glyoxylate reductase (NADPH) activity"/>
    <property type="evidence" value="ECO:0000318"/>
    <property type="project" value="GO_Central"/>
</dbReference>
<reference evidence="7" key="2">
    <citation type="submission" date="2020-05" db="UniProtKB">
        <authorList>
            <consortium name="EnsemblMetazoa"/>
        </authorList>
    </citation>
    <scope>IDENTIFICATION</scope>
    <source>
        <strain evidence="7">wikel</strain>
    </source>
</reference>
<reference evidence="6 8" key="1">
    <citation type="submission" date="2008-03" db="EMBL/GenBank/DDBJ databases">
        <title>Annotation of Ixodes scapularis.</title>
        <authorList>
            <consortium name="Ixodes scapularis Genome Project Consortium"/>
            <person name="Caler E."/>
            <person name="Hannick L.I."/>
            <person name="Bidwell S."/>
            <person name="Joardar V."/>
            <person name="Thiagarajan M."/>
            <person name="Amedeo P."/>
            <person name="Galinsky K.J."/>
            <person name="Schobel S."/>
            <person name="Inman J."/>
            <person name="Hostetler J."/>
            <person name="Miller J."/>
            <person name="Hammond M."/>
            <person name="Megy K."/>
            <person name="Lawson D."/>
            <person name="Kodira C."/>
            <person name="Sutton G."/>
            <person name="Meyer J."/>
            <person name="Hill C.A."/>
            <person name="Birren B."/>
            <person name="Nene V."/>
            <person name="Collins F."/>
            <person name="Alarcon-Chaidez F."/>
            <person name="Wikel S."/>
            <person name="Strausberg R."/>
        </authorList>
    </citation>
    <scope>NUCLEOTIDE SEQUENCE [LARGE SCALE GENOMIC DNA]</scope>
    <source>
        <strain evidence="8">Wikel</strain>
        <strain evidence="6">Wikel colony</strain>
    </source>
</reference>
<dbReference type="InterPro" id="IPR036291">
    <property type="entry name" value="NAD(P)-bd_dom_sf"/>
</dbReference>
<dbReference type="Pfam" id="PF00389">
    <property type="entry name" value="2-Hacid_dh"/>
    <property type="match status" value="1"/>
</dbReference>
<dbReference type="EMBL" id="ABJB010660108">
    <property type="status" value="NOT_ANNOTATED_CDS"/>
    <property type="molecule type" value="Genomic_DNA"/>
</dbReference>
<dbReference type="EMBL" id="ABJB010036744">
    <property type="status" value="NOT_ANNOTATED_CDS"/>
    <property type="molecule type" value="Genomic_DNA"/>
</dbReference>
<dbReference type="InterPro" id="IPR050223">
    <property type="entry name" value="D-isomer_2-hydroxyacid_DH"/>
</dbReference>
<feature type="non-terminal residue" evidence="6">
    <location>
        <position position="1"/>
    </location>
</feature>
<dbReference type="SUPFAM" id="SSF52283">
    <property type="entry name" value="Formate/glycerate dehydrogenase catalytic domain-like"/>
    <property type="match status" value="1"/>
</dbReference>
<name>B7QFP3_IXOSC</name>
<evidence type="ECO:0000256" key="3">
    <source>
        <dbReference type="RuleBase" id="RU003719"/>
    </source>
</evidence>
<dbReference type="InterPro" id="IPR006140">
    <property type="entry name" value="D-isomer_DH_NAD-bd"/>
</dbReference>
<dbReference type="GO" id="GO:0051287">
    <property type="term" value="F:NAD binding"/>
    <property type="evidence" value="ECO:0007669"/>
    <property type="project" value="InterPro"/>
</dbReference>
<dbReference type="InterPro" id="IPR029753">
    <property type="entry name" value="D-isomer_DH_CS"/>
</dbReference>
<dbReference type="VEuPathDB" id="VectorBase:ISCI022039"/>
<evidence type="ECO:0000259" key="4">
    <source>
        <dbReference type="Pfam" id="PF00389"/>
    </source>
</evidence>
<protein>
    <recommendedName>
        <fullName evidence="2">Glyoxylate reductase/hydroxypyruvate reductase</fullName>
    </recommendedName>
</protein>
<dbReference type="GO" id="GO:0008465">
    <property type="term" value="F:hydroxypyruvate reductase (NADH) activity"/>
    <property type="evidence" value="ECO:0000318"/>
    <property type="project" value="GO_Central"/>
</dbReference>
<dbReference type="SUPFAM" id="SSF51735">
    <property type="entry name" value="NAD(P)-binding Rossmann-fold domains"/>
    <property type="match status" value="1"/>
</dbReference>
<gene>
    <name evidence="7" type="primary">8040557</name>
    <name evidence="6" type="ORF">IscW_ISCW022039</name>
</gene>
<dbReference type="EnsemblMetazoa" id="ISCW022039-RA">
    <property type="protein sequence ID" value="ISCW022039-PA"/>
    <property type="gene ID" value="ISCW022039"/>
</dbReference>
<dbReference type="STRING" id="6945.B7QFP3"/>
<dbReference type="OrthoDB" id="298012at2759"/>
<dbReference type="PANTHER" id="PTHR10996">
    <property type="entry name" value="2-HYDROXYACID DEHYDROGENASE-RELATED"/>
    <property type="match status" value="1"/>
</dbReference>
<dbReference type="GO" id="GO:0005829">
    <property type="term" value="C:cytosol"/>
    <property type="evidence" value="ECO:0000318"/>
    <property type="project" value="GO_Central"/>
</dbReference>
<dbReference type="EMBL" id="ABJB010562108">
    <property type="status" value="NOT_ANNOTATED_CDS"/>
    <property type="molecule type" value="Genomic_DNA"/>
</dbReference>
<sequence length="266" mass="29487">NGCVPLAGPSLQVVSTLSAGHEHIDRDECRKRNVHVGNTPHVQDDAVAEFAVALTLAASRRMFEGANAILAGDWTLENWGICWMLGPELVGKVVGIVGLGGIGLEIVNRLRAFKVRSFLYYNRRPRMDPLPHDIQYSSLKHLLVNSDIVIASCPLNPESRHMFNEKTFRQMKPTSIFVNVSRGEIVDQDALYEALKNNVIAFAATDTTTPEPLPYSHPLLKLKNCIVTPHMAADSKETKVKTALMCAENILAVLEDKYRRNTSLLC</sequence>
<evidence type="ECO:0000313" key="6">
    <source>
        <dbReference type="EMBL" id="EEC17665.1"/>
    </source>
</evidence>
<evidence type="ECO:0000313" key="7">
    <source>
        <dbReference type="EnsemblMetazoa" id="ISCW022039-PA"/>
    </source>
</evidence>
<feature type="domain" description="D-isomer specific 2-hydroxyacid dehydrogenase NAD-binding" evidence="5">
    <location>
        <begin position="52"/>
        <end position="232"/>
    </location>
</feature>
<dbReference type="PaxDb" id="6945-B7QFP3"/>
<evidence type="ECO:0000259" key="5">
    <source>
        <dbReference type="Pfam" id="PF02826"/>
    </source>
</evidence>
<dbReference type="PANTHER" id="PTHR10996:SF277">
    <property type="entry name" value="GLYOXYLATE REDUCTASE_HYDROXYPYRUVATE REDUCTASE"/>
    <property type="match status" value="1"/>
</dbReference>
<keyword evidence="1 3" id="KW-0560">Oxidoreductase</keyword>
<dbReference type="InterPro" id="IPR029752">
    <property type="entry name" value="D-isomer_DH_CS1"/>
</dbReference>
<evidence type="ECO:0000313" key="8">
    <source>
        <dbReference type="Proteomes" id="UP000001555"/>
    </source>
</evidence>
<dbReference type="VEuPathDB" id="VectorBase:ISCW022039"/>
<dbReference type="EMBL" id="DS926387">
    <property type="protein sequence ID" value="EEC17665.1"/>
    <property type="molecule type" value="Genomic_DNA"/>
</dbReference>
<dbReference type="PROSITE" id="PS00671">
    <property type="entry name" value="D_2_HYDROXYACID_DH_3"/>
    <property type="match status" value="1"/>
</dbReference>